<dbReference type="CDD" id="cd01949">
    <property type="entry name" value="GGDEF"/>
    <property type="match status" value="1"/>
</dbReference>
<feature type="domain" description="EAL" evidence="2">
    <location>
        <begin position="410"/>
        <end position="663"/>
    </location>
</feature>
<proteinExistence type="predicted"/>
<evidence type="ECO:0000259" key="2">
    <source>
        <dbReference type="PROSITE" id="PS50883"/>
    </source>
</evidence>
<dbReference type="InterPro" id="IPR035919">
    <property type="entry name" value="EAL_sf"/>
</dbReference>
<keyword evidence="5" id="KW-1185">Reference proteome</keyword>
<feature type="transmembrane region" description="Helical" evidence="1">
    <location>
        <begin position="191"/>
        <end position="210"/>
    </location>
</feature>
<evidence type="ECO:0000313" key="4">
    <source>
        <dbReference type="EMBL" id="ANK12615.1"/>
    </source>
</evidence>
<evidence type="ECO:0000256" key="1">
    <source>
        <dbReference type="SAM" id="Phobius"/>
    </source>
</evidence>
<dbReference type="STRING" id="1112.A9D12_06250"/>
<dbReference type="SMART" id="SM00267">
    <property type="entry name" value="GGDEF"/>
    <property type="match status" value="1"/>
</dbReference>
<evidence type="ECO:0000313" key="5">
    <source>
        <dbReference type="Proteomes" id="UP000078263"/>
    </source>
</evidence>
<dbReference type="SMART" id="SM00052">
    <property type="entry name" value="EAL"/>
    <property type="match status" value="1"/>
</dbReference>
<dbReference type="EMBL" id="CP016033">
    <property type="protein sequence ID" value="ANK12615.1"/>
    <property type="molecule type" value="Genomic_DNA"/>
</dbReference>
<dbReference type="InterPro" id="IPR001633">
    <property type="entry name" value="EAL_dom"/>
</dbReference>
<keyword evidence="1" id="KW-0472">Membrane</keyword>
<feature type="transmembrane region" description="Helical" evidence="1">
    <location>
        <begin position="118"/>
        <end position="138"/>
    </location>
</feature>
<dbReference type="Gene3D" id="3.20.20.450">
    <property type="entry name" value="EAL domain"/>
    <property type="match status" value="1"/>
</dbReference>
<name>A0A192D3D3_9SPHN</name>
<feature type="transmembrane region" description="Helical" evidence="1">
    <location>
        <begin position="51"/>
        <end position="69"/>
    </location>
</feature>
<dbReference type="Pfam" id="PF00563">
    <property type="entry name" value="EAL"/>
    <property type="match status" value="1"/>
</dbReference>
<feature type="transmembrane region" description="Helical" evidence="1">
    <location>
        <begin position="144"/>
        <end position="161"/>
    </location>
</feature>
<dbReference type="Pfam" id="PF00990">
    <property type="entry name" value="GGDEF"/>
    <property type="match status" value="1"/>
</dbReference>
<dbReference type="InterPro" id="IPR000160">
    <property type="entry name" value="GGDEF_dom"/>
</dbReference>
<feature type="transmembrane region" description="Helical" evidence="1">
    <location>
        <begin position="75"/>
        <end position="97"/>
    </location>
</feature>
<dbReference type="PROSITE" id="PS50883">
    <property type="entry name" value="EAL"/>
    <property type="match status" value="1"/>
</dbReference>
<dbReference type="InterPro" id="IPR043128">
    <property type="entry name" value="Rev_trsase/Diguanyl_cyclase"/>
</dbReference>
<dbReference type="PANTHER" id="PTHR44757">
    <property type="entry name" value="DIGUANYLATE CYCLASE DGCP"/>
    <property type="match status" value="1"/>
</dbReference>
<dbReference type="InterPro" id="IPR052155">
    <property type="entry name" value="Biofilm_reg_signaling"/>
</dbReference>
<dbReference type="SUPFAM" id="SSF141868">
    <property type="entry name" value="EAL domain-like"/>
    <property type="match status" value="1"/>
</dbReference>
<organism evidence="4 5">
    <name type="scientific">Erythrobacter neustonensis</name>
    <dbReference type="NCBI Taxonomy" id="1112"/>
    <lineage>
        <taxon>Bacteria</taxon>
        <taxon>Pseudomonadati</taxon>
        <taxon>Pseudomonadota</taxon>
        <taxon>Alphaproteobacteria</taxon>
        <taxon>Sphingomonadales</taxon>
        <taxon>Erythrobacteraceae</taxon>
        <taxon>Erythrobacter/Porphyrobacter group</taxon>
        <taxon>Erythrobacter</taxon>
    </lineage>
</organism>
<evidence type="ECO:0000259" key="3">
    <source>
        <dbReference type="PROSITE" id="PS50887"/>
    </source>
</evidence>
<keyword evidence="1" id="KW-0812">Transmembrane</keyword>
<dbReference type="PROSITE" id="PS50887">
    <property type="entry name" value="GGDEF"/>
    <property type="match status" value="1"/>
</dbReference>
<dbReference type="InterPro" id="IPR029787">
    <property type="entry name" value="Nucleotide_cyclase"/>
</dbReference>
<dbReference type="Proteomes" id="UP000078263">
    <property type="component" value="Chromosome"/>
</dbReference>
<feature type="domain" description="GGDEF" evidence="3">
    <location>
        <begin position="274"/>
        <end position="405"/>
    </location>
</feature>
<dbReference type="NCBIfam" id="TIGR00254">
    <property type="entry name" value="GGDEF"/>
    <property type="match status" value="1"/>
</dbReference>
<evidence type="ECO:0008006" key="6">
    <source>
        <dbReference type="Google" id="ProtNLM"/>
    </source>
</evidence>
<dbReference type="AlphaFoldDB" id="A0A192D3D3"/>
<dbReference type="SUPFAM" id="SSF55073">
    <property type="entry name" value="Nucleotide cyclase"/>
    <property type="match status" value="1"/>
</dbReference>
<sequence length="692" mass="75261">MSNDKARSSNAAHSVETRSGMPWLRREIWAFSDDPDVLIGQYANLKRQVPLLYLLLIIIALASFCLMVGNVPLLLVGGVSAAFVVIGTFRIVSWLFFLPEPDRISVAEARNLLHRTTLAVIPICLSYLAYSFLLDAYGDPSQRAGVAICLVMTAIGCMFCLMHLPQAAFLVNLLTMVPYATYQLLTGNETFLIVAVIAGTVTTLMIRVSLNAHEAFTELITSRAELAVQRGEAERLAGENASLAMTDALTGMPNRRLFLGQLADRVRNNAQTGRPFVVGILDLDRFKPVNDIYGHATGDQLLIDIARQLRAMTNDSLLIARLGGDEFGLLVDGDAAEAAAVGNQLIALLDQPFAIDGHQLSLGCSIGFAAFPYEGATATSIFDRADYALYHVKADSRGAFAFFTSDLETRLRTETELETALLSAGLASELRVELQPIICLATAQVRGVEALARWNNAGIGAIDPARFIDAAERLNLMGSITTTLFAKAVAHMKALPSGIGLSFNLSTCDIVTPSTIDMLIGTIIEQQIAPRRVTFEITETALMKDYGRAIAHIERLRAMGVSIALDDFGTGFSSLSYLSRLPIDKIKIDRSFVANLAEPGVRKIVAAILSMCDTLGVECIAEGVETTEDCLTLRTLGCTLAQGYVFARPMGIRRFREWLETNREIGGTAGLRSGLKMLPAFAELRKRYPHRA</sequence>
<dbReference type="KEGG" id="pns:A9D12_06250"/>
<dbReference type="PANTHER" id="PTHR44757:SF2">
    <property type="entry name" value="BIOFILM ARCHITECTURE MAINTENANCE PROTEIN MBAA"/>
    <property type="match status" value="1"/>
</dbReference>
<dbReference type="Gene3D" id="3.30.70.270">
    <property type="match status" value="1"/>
</dbReference>
<protein>
    <recommendedName>
        <fullName evidence="6">Diguanylate cyclase</fullName>
    </recommendedName>
</protein>
<accession>A0A192D3D3</accession>
<dbReference type="CDD" id="cd01948">
    <property type="entry name" value="EAL"/>
    <property type="match status" value="1"/>
</dbReference>
<gene>
    <name evidence="4" type="ORF">A9D12_06250</name>
</gene>
<keyword evidence="1" id="KW-1133">Transmembrane helix</keyword>
<reference evidence="4 5" key="1">
    <citation type="submission" date="2016-05" db="EMBL/GenBank/DDBJ databases">
        <title>Compelete Genome Sequence of Bacteriochlorophyll-Synthesizing Bacterium Porphyrobacter neustonensis DSM 9434.</title>
        <authorList>
            <person name="Shi X.-L."/>
            <person name="Wu Y.-H."/>
            <person name="Cheng H."/>
            <person name="Xu L."/>
            <person name="Zhang X.-Q."/>
            <person name="Wang C.-S."/>
            <person name="Xu X.-W."/>
        </authorList>
    </citation>
    <scope>NUCLEOTIDE SEQUENCE [LARGE SCALE GENOMIC DNA]</scope>
    <source>
        <strain evidence="4 5">DSM 9434</strain>
    </source>
</reference>